<organism evidence="5 6">
    <name type="scientific">Luteipulveratus flavus</name>
    <dbReference type="NCBI Taxonomy" id="3031728"/>
    <lineage>
        <taxon>Bacteria</taxon>
        <taxon>Bacillati</taxon>
        <taxon>Actinomycetota</taxon>
        <taxon>Actinomycetes</taxon>
        <taxon>Micrococcales</taxon>
        <taxon>Dermacoccaceae</taxon>
        <taxon>Luteipulveratus</taxon>
    </lineage>
</organism>
<reference evidence="5 6" key="1">
    <citation type="submission" date="2023-03" db="EMBL/GenBank/DDBJ databases">
        <title>YIM 133296 draft genome.</title>
        <authorList>
            <person name="Xiong L."/>
        </authorList>
    </citation>
    <scope>NUCLEOTIDE SEQUENCE [LARGE SCALE GENOMIC DNA]</scope>
    <source>
        <strain evidence="5 6">YIM 133296</strain>
    </source>
</reference>
<dbReference type="InterPro" id="IPR005702">
    <property type="entry name" value="Wzc-like_C"/>
</dbReference>
<feature type="compositionally biased region" description="Low complexity" evidence="4">
    <location>
        <begin position="169"/>
        <end position="187"/>
    </location>
</feature>
<keyword evidence="6" id="KW-1185">Reference proteome</keyword>
<protein>
    <submittedName>
        <fullName evidence="5">Polysaccharide biosynthesis tyrosine autokinase</fullName>
        <ecNumber evidence="5">2.7.10.2</ecNumber>
    </submittedName>
</protein>
<evidence type="ECO:0000313" key="5">
    <source>
        <dbReference type="EMBL" id="MDF8266480.1"/>
    </source>
</evidence>
<dbReference type="EMBL" id="JAROAV010000057">
    <property type="protein sequence ID" value="MDF8266480.1"/>
    <property type="molecule type" value="Genomic_DNA"/>
</dbReference>
<dbReference type="Pfam" id="PF10609">
    <property type="entry name" value="ParA"/>
    <property type="match status" value="1"/>
</dbReference>
<dbReference type="NCBIfam" id="TIGR01007">
    <property type="entry name" value="eps_fam"/>
    <property type="match status" value="1"/>
</dbReference>
<dbReference type="InterPro" id="IPR050445">
    <property type="entry name" value="Bact_polysacc_biosynth/exp"/>
</dbReference>
<feature type="compositionally biased region" description="Low complexity" evidence="4">
    <location>
        <begin position="595"/>
        <end position="604"/>
    </location>
</feature>
<keyword evidence="5" id="KW-0808">Transferase</keyword>
<keyword evidence="1" id="KW-0547">Nucleotide-binding</keyword>
<feature type="compositionally biased region" description="Basic and acidic residues" evidence="4">
    <location>
        <begin position="583"/>
        <end position="594"/>
    </location>
</feature>
<dbReference type="GO" id="GO:0004715">
    <property type="term" value="F:non-membrane spanning protein tyrosine kinase activity"/>
    <property type="evidence" value="ECO:0007669"/>
    <property type="project" value="UniProtKB-EC"/>
</dbReference>
<dbReference type="Gene3D" id="3.40.50.300">
    <property type="entry name" value="P-loop containing nucleotide triphosphate hydrolases"/>
    <property type="match status" value="1"/>
</dbReference>
<feature type="region of interest" description="Disordered" evidence="4">
    <location>
        <begin position="527"/>
        <end position="619"/>
    </location>
</feature>
<dbReference type="PANTHER" id="PTHR32309:SF13">
    <property type="entry name" value="FERRIC ENTEROBACTIN TRANSPORT PROTEIN FEPE"/>
    <property type="match status" value="1"/>
</dbReference>
<keyword evidence="2" id="KW-0067">ATP-binding</keyword>
<dbReference type="EC" id="2.7.10.2" evidence="5"/>
<dbReference type="PANTHER" id="PTHR32309">
    <property type="entry name" value="TYROSINE-PROTEIN KINASE"/>
    <property type="match status" value="1"/>
</dbReference>
<dbReference type="SUPFAM" id="SSF52540">
    <property type="entry name" value="P-loop containing nucleoside triphosphate hydrolases"/>
    <property type="match status" value="1"/>
</dbReference>
<dbReference type="Proteomes" id="UP001528912">
    <property type="component" value="Unassembled WGS sequence"/>
</dbReference>
<feature type="compositionally biased region" description="Low complexity" evidence="4">
    <location>
        <begin position="540"/>
        <end position="564"/>
    </location>
</feature>
<comment type="caution">
    <text evidence="5">The sequence shown here is derived from an EMBL/GenBank/DDBJ whole genome shotgun (WGS) entry which is preliminary data.</text>
</comment>
<dbReference type="InterPro" id="IPR033756">
    <property type="entry name" value="YlxH/NBP35"/>
</dbReference>
<sequence length="619" mass="63718">MRTLTFKQVIHVLWQRALLIVACTVLAGGAAVAYMQTRHVTYSSAAVVRVAVSMSGDQRDPGQPFIDTGPAAVTSETSLRKAAQILGVSQPASLTSVVQATPDPQNQTMTVAAVGDTPAQAQERAGALAQGYVAALAAQQQNNINSLQRQQSSLRTQLDSITKKMRANGDLSGDSSDSGSGGTTSSDPALTAQLNAVAASYQTISQQLSNLSVAGAPAAVQRAPGAGASTASSSTLVLASALLAGLMAGCGLALLRDQFDTRLRGGAHIESLTGVPILAQLATESSARGEQTSLPAEHRRHTPFLEGIRALRTSVQVQTKDVRSPVVVITSPEPGDGKSFVCANLAIAWARTGKRVLLVEGDLRKPTTAAYVGCTDQSRGLATLLRAALDDRREVNERDLADVVQPTTTLGLSVLAAGSVGAQPADLLASDALGAALQQMRGLADVVIVDSPPILGLADGLILAREADGVVVVASAQSTRQNVIAETVKTLRDNDARVLGVALNHTQLKSLKGYNAYYSGEDDWNVEPAASSAPQPPTAPQASTAPVTAAPPSTAPVTAARVAPPAAPQPVEPTAPADDAVIPDDRVTHVDLRPMRGPGRSDGSSRGGGGSYNGATRAR</sequence>
<dbReference type="RefSeq" id="WP_277193692.1">
    <property type="nucleotide sequence ID" value="NZ_JAROAV010000057.1"/>
</dbReference>
<name>A0ABT6CC50_9MICO</name>
<dbReference type="InterPro" id="IPR027417">
    <property type="entry name" value="P-loop_NTPase"/>
</dbReference>
<feature type="coiled-coil region" evidence="3">
    <location>
        <begin position="137"/>
        <end position="164"/>
    </location>
</feature>
<evidence type="ECO:0000313" key="6">
    <source>
        <dbReference type="Proteomes" id="UP001528912"/>
    </source>
</evidence>
<evidence type="ECO:0000256" key="4">
    <source>
        <dbReference type="SAM" id="MobiDB-lite"/>
    </source>
</evidence>
<accession>A0ABT6CC50</accession>
<keyword evidence="3" id="KW-0175">Coiled coil</keyword>
<evidence type="ECO:0000256" key="2">
    <source>
        <dbReference type="ARBA" id="ARBA00022840"/>
    </source>
</evidence>
<gene>
    <name evidence="5" type="ORF">P4R38_19695</name>
</gene>
<feature type="region of interest" description="Disordered" evidence="4">
    <location>
        <begin position="166"/>
        <end position="187"/>
    </location>
</feature>
<evidence type="ECO:0000256" key="1">
    <source>
        <dbReference type="ARBA" id="ARBA00022741"/>
    </source>
</evidence>
<dbReference type="CDD" id="cd05387">
    <property type="entry name" value="BY-kinase"/>
    <property type="match status" value="1"/>
</dbReference>
<proteinExistence type="predicted"/>
<evidence type="ECO:0000256" key="3">
    <source>
        <dbReference type="SAM" id="Coils"/>
    </source>
</evidence>